<sequence>MGNHHPILLFLRFLTKHNIILLPNHQAPMRRSHITCSAVKAFERKASKCSVLELVNLVLRKVNEARSIVPSYFSSIGIANHGA</sequence>
<proteinExistence type="predicted"/>
<evidence type="ECO:0000313" key="1">
    <source>
        <dbReference type="EMBL" id="CAB4284768.1"/>
    </source>
</evidence>
<dbReference type="Proteomes" id="UP000507222">
    <property type="component" value="Unassembled WGS sequence"/>
</dbReference>
<organism evidence="1 2">
    <name type="scientific">Prunus armeniaca</name>
    <name type="common">Apricot</name>
    <name type="synonym">Armeniaca vulgaris</name>
    <dbReference type="NCBI Taxonomy" id="36596"/>
    <lineage>
        <taxon>Eukaryota</taxon>
        <taxon>Viridiplantae</taxon>
        <taxon>Streptophyta</taxon>
        <taxon>Embryophyta</taxon>
        <taxon>Tracheophyta</taxon>
        <taxon>Spermatophyta</taxon>
        <taxon>Magnoliopsida</taxon>
        <taxon>eudicotyledons</taxon>
        <taxon>Gunneridae</taxon>
        <taxon>Pentapetalae</taxon>
        <taxon>rosids</taxon>
        <taxon>fabids</taxon>
        <taxon>Rosales</taxon>
        <taxon>Rosaceae</taxon>
        <taxon>Amygdaloideae</taxon>
        <taxon>Amygdaleae</taxon>
        <taxon>Prunus</taxon>
    </lineage>
</organism>
<reference evidence="1 2" key="1">
    <citation type="submission" date="2020-05" db="EMBL/GenBank/DDBJ databases">
        <authorList>
            <person name="Campoy J."/>
            <person name="Schneeberger K."/>
            <person name="Spophaly S."/>
        </authorList>
    </citation>
    <scope>NUCLEOTIDE SEQUENCE [LARGE SCALE GENOMIC DNA]</scope>
    <source>
        <strain evidence="1">PruArmRojPasFocal</strain>
    </source>
</reference>
<protein>
    <submittedName>
        <fullName evidence="1">Uncharacterized protein</fullName>
    </submittedName>
</protein>
<dbReference type="EMBL" id="CAEKDK010000006">
    <property type="protein sequence ID" value="CAB4284768.1"/>
    <property type="molecule type" value="Genomic_DNA"/>
</dbReference>
<evidence type="ECO:0000313" key="2">
    <source>
        <dbReference type="Proteomes" id="UP000507222"/>
    </source>
</evidence>
<gene>
    <name evidence="1" type="ORF">CURHAP_LOCUS40381</name>
</gene>
<name>A0A6J5VFU7_PRUAR</name>
<dbReference type="AlphaFoldDB" id="A0A6J5VFU7"/>
<accession>A0A6J5VFU7</accession>